<dbReference type="EMBL" id="RBVV01000023">
    <property type="protein sequence ID" value="RNJ58755.1"/>
    <property type="molecule type" value="Genomic_DNA"/>
</dbReference>
<dbReference type="SMART" id="SM00906">
    <property type="entry name" value="Fungal_trans"/>
    <property type="match status" value="1"/>
</dbReference>
<dbReference type="SUPFAM" id="SSF57701">
    <property type="entry name" value="Zn2/Cys6 DNA-binding domain"/>
    <property type="match status" value="1"/>
</dbReference>
<keyword evidence="5" id="KW-0238">DNA-binding</keyword>
<dbReference type="GO" id="GO:0006351">
    <property type="term" value="P:DNA-templated transcription"/>
    <property type="evidence" value="ECO:0007669"/>
    <property type="project" value="InterPro"/>
</dbReference>
<keyword evidence="2" id="KW-0479">Metal-binding</keyword>
<feature type="domain" description="Zn(2)-C6 fungal-type" evidence="9">
    <location>
        <begin position="20"/>
        <end position="52"/>
    </location>
</feature>
<dbReference type="InterPro" id="IPR007219">
    <property type="entry name" value="XnlR_reg_dom"/>
</dbReference>
<comment type="caution">
    <text evidence="10">The sequence shown here is derived from an EMBL/GenBank/DDBJ whole genome shotgun (WGS) entry which is preliminary data.</text>
</comment>
<dbReference type="CDD" id="cd12148">
    <property type="entry name" value="fungal_TF_MHR"/>
    <property type="match status" value="1"/>
</dbReference>
<evidence type="ECO:0000256" key="6">
    <source>
        <dbReference type="ARBA" id="ARBA00023163"/>
    </source>
</evidence>
<dbReference type="AlphaFoldDB" id="A0A3M9YF18"/>
<dbReference type="InterPro" id="IPR001138">
    <property type="entry name" value="Zn2Cys6_DnaBD"/>
</dbReference>
<feature type="compositionally biased region" description="Low complexity" evidence="8">
    <location>
        <begin position="616"/>
        <end position="705"/>
    </location>
</feature>
<dbReference type="GO" id="GO:0005634">
    <property type="term" value="C:nucleus"/>
    <property type="evidence" value="ECO:0007669"/>
    <property type="project" value="UniProtKB-SubCell"/>
</dbReference>
<evidence type="ECO:0000313" key="10">
    <source>
        <dbReference type="EMBL" id="RNJ58755.1"/>
    </source>
</evidence>
<dbReference type="Pfam" id="PF00172">
    <property type="entry name" value="Zn_clus"/>
    <property type="match status" value="1"/>
</dbReference>
<sequence>MPGSSFSDNPLLRVSRPVSACSRCRAAKVKCDGKLPACTACEKAGRESECSSANDQFARGKERSYVAALELRVEKLERRLAFARLRKASVNLHEPDDLTTQYDRKDSLAKIRAAIHRKAARRREDSDINSLVSDFGFMSVDATSRDFEVDVSNLTFGRFVLAASTNELTPEPAEKSLPPRQEALTMVQYYMANIFSVVPAFSETKLLTVLDDLYQQDDRVIQDSDYWLIYLVLAIGYAAQSREREDSYYLSAVDFVGRALPCADGALGPGSITQVQSLILLTQYSMLDPVHFDSWYLIGFACRAVIDMGLHQDPVQSQITDAAALDTRRRIFYCVYSLDRAISMTHARAFSFTDESINVAYPNSSGQRNAGRDSVAQGLVAGPQDADPALFLFEFRRKQSHWYQILFQSEPKPLHDAASFIWQMCLDMREWNESLPTTLSAPIRDLFDLDLRYSYVYCLAPSARAPNITPYTRALIFEHAIAYVNAIHGVVHHPTPSHTAYYTYHDVLKLYFMATQLVTVLNDGADALLSGVLPQAPLTRPGAAPPPPLPRPQNPNVDKVSQSLRCLQQVVETLKKYGERWENALPLKDNFEIMSRDLWSWLKARKQMIEQRPHHSPQQQQHQQHQSPQQQHQQHFQAQQQHQSPQPQQQFQAQQQHQSPQPQQQFQAQQQHQSPHQQQQQHFQAQQHHQSPQQQQQQHFQAQQATQAMAHGNGMQQMPGVLPPGAPGGQQYRWA</sequence>
<dbReference type="Pfam" id="PF04082">
    <property type="entry name" value="Fungal_trans"/>
    <property type="match status" value="1"/>
</dbReference>
<dbReference type="PANTHER" id="PTHR47782:SF2">
    <property type="entry name" value="TRANSCRIPTION FACTOR, PUTATIVE (AFU_ORTHOLOGUE AFUA_4G12570)-RELATED"/>
    <property type="match status" value="1"/>
</dbReference>
<gene>
    <name evidence="10" type="ORF">D7B24_004118</name>
</gene>
<protein>
    <recommendedName>
        <fullName evidence="9">Zn(2)-C6 fungal-type domain-containing protein</fullName>
    </recommendedName>
</protein>
<dbReference type="PROSITE" id="PS50048">
    <property type="entry name" value="ZN2_CY6_FUNGAL_2"/>
    <property type="match status" value="1"/>
</dbReference>
<evidence type="ECO:0000313" key="11">
    <source>
        <dbReference type="Proteomes" id="UP000267145"/>
    </source>
</evidence>
<keyword evidence="4" id="KW-0805">Transcription regulation</keyword>
<keyword evidence="3" id="KW-0862">Zinc</keyword>
<dbReference type="STRING" id="1051616.A0A3M9YF18"/>
<evidence type="ECO:0000259" key="9">
    <source>
        <dbReference type="PROSITE" id="PS50048"/>
    </source>
</evidence>
<comment type="subcellular location">
    <subcellularLocation>
        <location evidence="1">Nucleus</location>
    </subcellularLocation>
</comment>
<evidence type="ECO:0000256" key="8">
    <source>
        <dbReference type="SAM" id="MobiDB-lite"/>
    </source>
</evidence>
<evidence type="ECO:0000256" key="3">
    <source>
        <dbReference type="ARBA" id="ARBA00022833"/>
    </source>
</evidence>
<feature type="compositionally biased region" description="Pro residues" evidence="8">
    <location>
        <begin position="543"/>
        <end position="553"/>
    </location>
</feature>
<evidence type="ECO:0000256" key="1">
    <source>
        <dbReference type="ARBA" id="ARBA00004123"/>
    </source>
</evidence>
<keyword evidence="11" id="KW-1185">Reference proteome</keyword>
<keyword evidence="7" id="KW-0539">Nucleus</keyword>
<keyword evidence="6" id="KW-0804">Transcription</keyword>
<dbReference type="CDD" id="cd00067">
    <property type="entry name" value="GAL4"/>
    <property type="match status" value="1"/>
</dbReference>
<dbReference type="GO" id="GO:0043565">
    <property type="term" value="F:sequence-specific DNA binding"/>
    <property type="evidence" value="ECO:0007669"/>
    <property type="project" value="TreeGrafter"/>
</dbReference>
<reference evidence="10 11" key="1">
    <citation type="submission" date="2018-10" db="EMBL/GenBank/DDBJ databases">
        <title>Genome sequence of Verticillium nonalfalfae VnAa140.</title>
        <authorList>
            <person name="Stajich J.E."/>
            <person name="Kasson M.T."/>
        </authorList>
    </citation>
    <scope>NUCLEOTIDE SEQUENCE [LARGE SCALE GENOMIC DNA]</scope>
    <source>
        <strain evidence="10 11">VnAa140</strain>
    </source>
</reference>
<name>A0A3M9YF18_9PEZI</name>
<organism evidence="10 11">
    <name type="scientific">Verticillium nonalfalfae</name>
    <dbReference type="NCBI Taxonomy" id="1051616"/>
    <lineage>
        <taxon>Eukaryota</taxon>
        <taxon>Fungi</taxon>
        <taxon>Dikarya</taxon>
        <taxon>Ascomycota</taxon>
        <taxon>Pezizomycotina</taxon>
        <taxon>Sordariomycetes</taxon>
        <taxon>Hypocreomycetidae</taxon>
        <taxon>Glomerellales</taxon>
        <taxon>Plectosphaerellaceae</taxon>
        <taxon>Verticillium</taxon>
    </lineage>
</organism>
<proteinExistence type="predicted"/>
<dbReference type="GO" id="GO:0000981">
    <property type="term" value="F:DNA-binding transcription factor activity, RNA polymerase II-specific"/>
    <property type="evidence" value="ECO:0007669"/>
    <property type="project" value="InterPro"/>
</dbReference>
<evidence type="ECO:0000256" key="2">
    <source>
        <dbReference type="ARBA" id="ARBA00022723"/>
    </source>
</evidence>
<dbReference type="RefSeq" id="XP_028496913.1">
    <property type="nucleotide sequence ID" value="XM_028638293.1"/>
</dbReference>
<dbReference type="Gene3D" id="4.10.240.10">
    <property type="entry name" value="Zn(2)-C6 fungal-type DNA-binding domain"/>
    <property type="match status" value="1"/>
</dbReference>
<feature type="region of interest" description="Disordered" evidence="8">
    <location>
        <begin position="609"/>
        <end position="735"/>
    </location>
</feature>
<dbReference type="PROSITE" id="PS00463">
    <property type="entry name" value="ZN2_CY6_FUNGAL_1"/>
    <property type="match status" value="1"/>
</dbReference>
<dbReference type="InterPro" id="IPR052202">
    <property type="entry name" value="Yeast_MetPath_Reg"/>
</dbReference>
<accession>A0A3M9YF18</accession>
<dbReference type="SMART" id="SM00066">
    <property type="entry name" value="GAL4"/>
    <property type="match status" value="1"/>
</dbReference>
<dbReference type="Proteomes" id="UP000267145">
    <property type="component" value="Unassembled WGS sequence"/>
</dbReference>
<dbReference type="GO" id="GO:0008270">
    <property type="term" value="F:zinc ion binding"/>
    <property type="evidence" value="ECO:0007669"/>
    <property type="project" value="InterPro"/>
</dbReference>
<evidence type="ECO:0000256" key="5">
    <source>
        <dbReference type="ARBA" id="ARBA00023125"/>
    </source>
</evidence>
<dbReference type="InterPro" id="IPR036864">
    <property type="entry name" value="Zn2-C6_fun-type_DNA-bd_sf"/>
</dbReference>
<evidence type="ECO:0000256" key="7">
    <source>
        <dbReference type="ARBA" id="ARBA00023242"/>
    </source>
</evidence>
<feature type="region of interest" description="Disordered" evidence="8">
    <location>
        <begin position="538"/>
        <end position="561"/>
    </location>
</feature>
<dbReference type="GeneID" id="39607807"/>
<evidence type="ECO:0000256" key="4">
    <source>
        <dbReference type="ARBA" id="ARBA00023015"/>
    </source>
</evidence>
<dbReference type="PANTHER" id="PTHR47782">
    <property type="entry name" value="ZN(II)2CYS6 TRANSCRIPTION FACTOR (EUROFUNG)-RELATED"/>
    <property type="match status" value="1"/>
</dbReference>
<dbReference type="GO" id="GO:0045944">
    <property type="term" value="P:positive regulation of transcription by RNA polymerase II"/>
    <property type="evidence" value="ECO:0007669"/>
    <property type="project" value="TreeGrafter"/>
</dbReference>